<dbReference type="AlphaFoldDB" id="A0A6H5GGW0"/>
<dbReference type="Gene3D" id="1.10.530.10">
    <property type="match status" value="1"/>
</dbReference>
<gene>
    <name evidence="1" type="ORF">NTEN_LOCUS8513</name>
</gene>
<dbReference type="OrthoDB" id="10666501at2759"/>
<dbReference type="EMBL" id="CADCXU010012844">
    <property type="protein sequence ID" value="CAB0002726.1"/>
    <property type="molecule type" value="Genomic_DNA"/>
</dbReference>
<protein>
    <recommendedName>
        <fullName evidence="3">Transglycosylase SLT domain-containing protein</fullName>
    </recommendedName>
</protein>
<proteinExistence type="predicted"/>
<reference evidence="1 2" key="1">
    <citation type="submission" date="2020-02" db="EMBL/GenBank/DDBJ databases">
        <authorList>
            <person name="Ferguson B K."/>
        </authorList>
    </citation>
    <scope>NUCLEOTIDE SEQUENCE [LARGE SCALE GENOMIC DNA]</scope>
</reference>
<evidence type="ECO:0000313" key="1">
    <source>
        <dbReference type="EMBL" id="CAB0002726.1"/>
    </source>
</evidence>
<accession>A0A6H5GGW0</accession>
<keyword evidence="2" id="KW-1185">Reference proteome</keyword>
<evidence type="ECO:0000313" key="2">
    <source>
        <dbReference type="Proteomes" id="UP000479000"/>
    </source>
</evidence>
<dbReference type="SUPFAM" id="SSF53955">
    <property type="entry name" value="Lysozyme-like"/>
    <property type="match status" value="1"/>
</dbReference>
<evidence type="ECO:0008006" key="3">
    <source>
        <dbReference type="Google" id="ProtNLM"/>
    </source>
</evidence>
<organism evidence="1 2">
    <name type="scientific">Nesidiocoris tenuis</name>
    <dbReference type="NCBI Taxonomy" id="355587"/>
    <lineage>
        <taxon>Eukaryota</taxon>
        <taxon>Metazoa</taxon>
        <taxon>Ecdysozoa</taxon>
        <taxon>Arthropoda</taxon>
        <taxon>Hexapoda</taxon>
        <taxon>Insecta</taxon>
        <taxon>Pterygota</taxon>
        <taxon>Neoptera</taxon>
        <taxon>Paraneoptera</taxon>
        <taxon>Hemiptera</taxon>
        <taxon>Heteroptera</taxon>
        <taxon>Panheteroptera</taxon>
        <taxon>Cimicomorpha</taxon>
        <taxon>Miridae</taxon>
        <taxon>Dicyphina</taxon>
        <taxon>Nesidiocoris</taxon>
    </lineage>
</organism>
<sequence>MYQFRVVFDIDINPGETLAFGDFRIYNLAKASTVEAGSSIEFRAGYTNQVDTIFKGYVTNTFRERDGASTVQRFLCKSGSPVGDRGSLNSSYSAGASLLDVLKDIAKQWPRQLDIEESQFEGITLTSGYMVDGDIPQELNQLAFAYDFDWLQDRGRLVITRRTAARTTPATEISQFTGMVGIPEVSRGPNGLGVYVIHRLNPYFRINGRIDIKSEFQSFNAGNLFVVELAGDARAAGEYNISSLRHRGDSHGNLWVTEIDGLRANTARPIAGSTLSNGSLAWGARVSQEFRVKLREIGGRLNIDPSWLMAVMGFETGYTFSTRIKNPGSSATGLIQFVSSTARSLGTTTTELSRMTDVQQLDYVEKYFNQYKGRINSLADCYMAVFWPAAIGKPGAYVIATSPSSVYNANAGLDINRDGTITKDEAASRVADSYRRGQQFAK</sequence>
<dbReference type="InterPro" id="IPR023346">
    <property type="entry name" value="Lysozyme-like_dom_sf"/>
</dbReference>
<name>A0A6H5GGW0_9HEMI</name>
<dbReference type="Proteomes" id="UP000479000">
    <property type="component" value="Unassembled WGS sequence"/>
</dbReference>